<dbReference type="EMBL" id="CAKASE010000078">
    <property type="protein sequence ID" value="CAG9578945.1"/>
    <property type="molecule type" value="Genomic_DNA"/>
</dbReference>
<dbReference type="AlphaFoldDB" id="A0A8J2R3N0"/>
<gene>
    <name evidence="1" type="ORF">DCHRY22_LOCUS12956</name>
</gene>
<comment type="caution">
    <text evidence="1">The sequence shown here is derived from an EMBL/GenBank/DDBJ whole genome shotgun (WGS) entry which is preliminary data.</text>
</comment>
<dbReference type="Proteomes" id="UP000789524">
    <property type="component" value="Unassembled WGS sequence"/>
</dbReference>
<keyword evidence="2" id="KW-1185">Reference proteome</keyword>
<name>A0A8J2R3N0_9NEOP</name>
<protein>
    <submittedName>
        <fullName evidence="1">(African queen) hypothetical protein</fullName>
    </submittedName>
</protein>
<accession>A0A8J2R3N0</accession>
<sequence>MTGPHAFHRDEGEKKVETIISRYVTVGRTCRTGFVLAWFKNNPRLAGGTSARVPLRDQGLPVLWDASNNHNVLLMWSSNLE</sequence>
<organism evidence="1 2">
    <name type="scientific">Danaus chrysippus</name>
    <name type="common">African queen</name>
    <dbReference type="NCBI Taxonomy" id="151541"/>
    <lineage>
        <taxon>Eukaryota</taxon>
        <taxon>Metazoa</taxon>
        <taxon>Ecdysozoa</taxon>
        <taxon>Arthropoda</taxon>
        <taxon>Hexapoda</taxon>
        <taxon>Insecta</taxon>
        <taxon>Pterygota</taxon>
        <taxon>Neoptera</taxon>
        <taxon>Endopterygota</taxon>
        <taxon>Lepidoptera</taxon>
        <taxon>Glossata</taxon>
        <taxon>Ditrysia</taxon>
        <taxon>Papilionoidea</taxon>
        <taxon>Nymphalidae</taxon>
        <taxon>Danainae</taxon>
        <taxon>Danaini</taxon>
        <taxon>Danaina</taxon>
        <taxon>Danaus</taxon>
        <taxon>Anosia</taxon>
    </lineage>
</organism>
<proteinExistence type="predicted"/>
<evidence type="ECO:0000313" key="1">
    <source>
        <dbReference type="EMBL" id="CAG9578945.1"/>
    </source>
</evidence>
<evidence type="ECO:0000313" key="2">
    <source>
        <dbReference type="Proteomes" id="UP000789524"/>
    </source>
</evidence>
<reference evidence="1" key="1">
    <citation type="submission" date="2021-09" db="EMBL/GenBank/DDBJ databases">
        <authorList>
            <person name="Martin H S."/>
        </authorList>
    </citation>
    <scope>NUCLEOTIDE SEQUENCE</scope>
</reference>